<protein>
    <recommendedName>
        <fullName evidence="4">Pyridine nucleotide-disulfide oxidoreductase</fullName>
    </recommendedName>
</protein>
<name>A0A2G5PAS1_9MYCO</name>
<evidence type="ECO:0008006" key="4">
    <source>
        <dbReference type="Google" id="ProtNLM"/>
    </source>
</evidence>
<evidence type="ECO:0000313" key="3">
    <source>
        <dbReference type="Proteomes" id="UP000230551"/>
    </source>
</evidence>
<dbReference type="OrthoDB" id="4725842at2"/>
<keyword evidence="1" id="KW-0812">Transmembrane</keyword>
<dbReference type="AlphaFoldDB" id="A0A2G5PAS1"/>
<keyword evidence="1" id="KW-1133">Transmembrane helix</keyword>
<keyword evidence="3" id="KW-1185">Reference proteome</keyword>
<evidence type="ECO:0000256" key="1">
    <source>
        <dbReference type="SAM" id="Phobius"/>
    </source>
</evidence>
<sequence>MNVLKRIGIILVSLVIVAVVRHYWQERSAKSSADKELDSYSVGECVTMAKSDEGVGNVELTKADCGTDPSYTVASRIGADEKCPSEHYSEYSLSVNYETTGKLCLVENLVVGHCYESEFMTNITKLNADCRGGLSSSNPFRVVDRSETADAPCPADSTAVSFADPARTYCLAPLETI</sequence>
<evidence type="ECO:0000313" key="2">
    <source>
        <dbReference type="EMBL" id="PIB75357.1"/>
    </source>
</evidence>
<dbReference type="Proteomes" id="UP000230551">
    <property type="component" value="Unassembled WGS sequence"/>
</dbReference>
<comment type="caution">
    <text evidence="2">The sequence shown here is derived from an EMBL/GenBank/DDBJ whole genome shotgun (WGS) entry which is preliminary data.</text>
</comment>
<keyword evidence="1" id="KW-0472">Membrane</keyword>
<accession>A0A2G5PAS1</accession>
<reference evidence="2 3" key="1">
    <citation type="journal article" date="2017" name="Infect. Genet. Evol.">
        <title>The new phylogeny of the genus Mycobacterium: The old and the news.</title>
        <authorList>
            <person name="Tortoli E."/>
            <person name="Fedrizzi T."/>
            <person name="Meehan C.J."/>
            <person name="Trovato A."/>
            <person name="Grottola A."/>
            <person name="Giacobazzi E."/>
            <person name="Serpini G.F."/>
            <person name="Tagliazucchi S."/>
            <person name="Fabio A."/>
            <person name="Bettua C."/>
            <person name="Bertorelli R."/>
            <person name="Frascaro F."/>
            <person name="De Sanctis V."/>
            <person name="Pecorari M."/>
            <person name="Jousson O."/>
            <person name="Segata N."/>
            <person name="Cirillo D.M."/>
        </authorList>
    </citation>
    <scope>NUCLEOTIDE SEQUENCE [LARGE SCALE GENOMIC DNA]</scope>
    <source>
        <strain evidence="2 3">CIP1034565</strain>
    </source>
</reference>
<gene>
    <name evidence="2" type="ORF">CQY22_009425</name>
</gene>
<proteinExistence type="predicted"/>
<dbReference type="RefSeq" id="WP_090586783.1">
    <property type="nucleotide sequence ID" value="NZ_CP104302.1"/>
</dbReference>
<organism evidence="2 3">
    <name type="scientific">Mycolicibacterium brumae</name>
    <dbReference type="NCBI Taxonomy" id="85968"/>
    <lineage>
        <taxon>Bacteria</taxon>
        <taxon>Bacillati</taxon>
        <taxon>Actinomycetota</taxon>
        <taxon>Actinomycetes</taxon>
        <taxon>Mycobacteriales</taxon>
        <taxon>Mycobacteriaceae</taxon>
        <taxon>Mycolicibacterium</taxon>
    </lineage>
</organism>
<dbReference type="EMBL" id="PDCN02000010">
    <property type="protein sequence ID" value="PIB75357.1"/>
    <property type="molecule type" value="Genomic_DNA"/>
</dbReference>
<feature type="transmembrane region" description="Helical" evidence="1">
    <location>
        <begin position="7"/>
        <end position="24"/>
    </location>
</feature>